<feature type="signal peptide" evidence="1">
    <location>
        <begin position="1"/>
        <end position="26"/>
    </location>
</feature>
<evidence type="ECO:0000313" key="3">
    <source>
        <dbReference type="Proteomes" id="UP000555763"/>
    </source>
</evidence>
<feature type="chain" id="PRO_5032870128" evidence="1">
    <location>
        <begin position="27"/>
        <end position="50"/>
    </location>
</feature>
<reference evidence="2 3" key="1">
    <citation type="submission" date="2020-02" db="EMBL/GenBank/DDBJ databases">
        <authorList>
            <consortium name="PulseNet: The National Subtyping Network for Foodborne Disease Surveillance"/>
            <person name="Tarr C.L."/>
            <person name="Trees E."/>
            <person name="Katz L.S."/>
            <person name="Carleton-Romer H.A."/>
            <person name="Stroika S."/>
            <person name="Kucerova Z."/>
            <person name="Roache K.F."/>
            <person name="Sabol A.L."/>
            <person name="Besser J."/>
            <person name="Gerner-Smidt P."/>
        </authorList>
    </citation>
    <scope>NUCLEOTIDE SEQUENCE [LARGE SCALE GENOMIC DNA]</scope>
    <source>
        <strain evidence="2 3">PNUSAE002719</strain>
    </source>
</reference>
<dbReference type="Proteomes" id="UP000555763">
    <property type="component" value="Unassembled WGS sequence"/>
</dbReference>
<dbReference type="AlphaFoldDB" id="A0A828P1Z6"/>
<proteinExistence type="predicted"/>
<protein>
    <submittedName>
        <fullName evidence="2">Uncharacterized protein</fullName>
    </submittedName>
</protein>
<evidence type="ECO:0000256" key="1">
    <source>
        <dbReference type="SAM" id="SignalP"/>
    </source>
</evidence>
<comment type="caution">
    <text evidence="2">The sequence shown here is derived from an EMBL/GenBank/DDBJ whole genome shotgun (WGS) entry which is preliminary data.</text>
</comment>
<sequence length="50" mass="5100">MKNNDWKYISLLSLIPLLIAGAPAFAQSDGSVAYPEGNGAAASVSGNFAT</sequence>
<dbReference type="EMBL" id="AATLZG010000099">
    <property type="protein sequence ID" value="EFM8157601.1"/>
    <property type="molecule type" value="Genomic_DNA"/>
</dbReference>
<evidence type="ECO:0000313" key="2">
    <source>
        <dbReference type="EMBL" id="EFM8157601.1"/>
    </source>
</evidence>
<name>A0A828P1Z6_ECOLX</name>
<accession>A0A828P1Z6</accession>
<organism evidence="2 3">
    <name type="scientific">Escherichia coli</name>
    <dbReference type="NCBI Taxonomy" id="562"/>
    <lineage>
        <taxon>Bacteria</taxon>
        <taxon>Pseudomonadati</taxon>
        <taxon>Pseudomonadota</taxon>
        <taxon>Gammaproteobacteria</taxon>
        <taxon>Enterobacterales</taxon>
        <taxon>Enterobacteriaceae</taxon>
        <taxon>Escherichia</taxon>
    </lineage>
</organism>
<keyword evidence="1" id="KW-0732">Signal</keyword>
<gene>
    <name evidence="2" type="ORF">A5U30_005425</name>
</gene>